<evidence type="ECO:0000259" key="3">
    <source>
        <dbReference type="Pfam" id="PF19335"/>
    </source>
</evidence>
<dbReference type="Proteomes" id="UP000263517">
    <property type="component" value="Unassembled WGS sequence"/>
</dbReference>
<dbReference type="RefSeq" id="WP_272965243.1">
    <property type="nucleotide sequence ID" value="NZ_CALBIY010000024.1"/>
</dbReference>
<proteinExistence type="inferred from homology"/>
<dbReference type="Pfam" id="PF25954">
    <property type="entry name" value="Beta-barrel_RND_2"/>
    <property type="match status" value="1"/>
</dbReference>
<dbReference type="GO" id="GO:0030288">
    <property type="term" value="C:outer membrane-bounded periplasmic space"/>
    <property type="evidence" value="ECO:0007669"/>
    <property type="project" value="TreeGrafter"/>
</dbReference>
<dbReference type="Pfam" id="PF25919">
    <property type="entry name" value="BSH_CusB"/>
    <property type="match status" value="1"/>
</dbReference>
<dbReference type="PANTHER" id="PTHR30097">
    <property type="entry name" value="CATION EFFLUX SYSTEM PROTEIN CUSB"/>
    <property type="match status" value="1"/>
</dbReference>
<comment type="caution">
    <text evidence="8">The sequence shown here is derived from an EMBL/GenBank/DDBJ whole genome shotgun (WGS) entry which is preliminary data.</text>
</comment>
<dbReference type="InterPro" id="IPR042230">
    <property type="entry name" value="CusF_sf"/>
</dbReference>
<dbReference type="Gene3D" id="2.40.50.100">
    <property type="match status" value="1"/>
</dbReference>
<dbReference type="InterPro" id="IPR051909">
    <property type="entry name" value="MFP_Cation_Efflux"/>
</dbReference>
<sequence>MKSFFTFFFILVMGFCLGAIAFNWSQLSSQLMSHDDHQNHSVSRDDEPLYWVAPMDSSYRRDKPGKSPMGMDLVPVYAKDNATKSQDNSVWITPQVQHNMGVKTQPVQVRRLNPKIDTVGRVTFNENALTHMHPRVEGWVENLYIKAKGESVKKGQPVYTLYSPKLVSVQEEFLVALASGNESLIQAGRNRLANYHLAPSFIESLEKSKTVSQSVTFYAPKSGVVEHLNIREGFFVKPGTAVISIAPIESVWVMIDVFEKDIAKVALGQPITVTFDGAPNRQWRGDIDFIYPELNPTSRTLSLRANIDNPQAVLKPDMYVDVSIQTQTEALPVIAVPISALIRTQNQNRVVLRQGEGKFKSVEVKVGQRDNTHVEIREGLLPGDQVVVSAQFLIDSESSKNADFTRMSAPQNQASVTGKVVALHFPEHPEDSAKITIAREAIEKWQRPAATMQFTVSPHIDLGQFHPGDDVAFTFVAADEFRILALRKIAMQHSMKKEMQHSMKEGMHHD</sequence>
<dbReference type="InterPro" id="IPR058791">
    <property type="entry name" value="3HB_CusB"/>
</dbReference>
<evidence type="ECO:0000313" key="9">
    <source>
        <dbReference type="Proteomes" id="UP000263517"/>
    </source>
</evidence>
<dbReference type="GO" id="GO:0046914">
    <property type="term" value="F:transition metal ion binding"/>
    <property type="evidence" value="ECO:0007669"/>
    <property type="project" value="TreeGrafter"/>
</dbReference>
<dbReference type="FunFam" id="2.40.30.170:FF:000010">
    <property type="entry name" value="Efflux RND transporter periplasmic adaptor subunit"/>
    <property type="match status" value="1"/>
</dbReference>
<gene>
    <name evidence="8" type="ORF">DCW74_16190</name>
</gene>
<dbReference type="GO" id="GO:0022857">
    <property type="term" value="F:transmembrane transporter activity"/>
    <property type="evidence" value="ECO:0007669"/>
    <property type="project" value="InterPro"/>
</dbReference>
<evidence type="ECO:0000259" key="4">
    <source>
        <dbReference type="Pfam" id="PF25869"/>
    </source>
</evidence>
<evidence type="ECO:0000259" key="7">
    <source>
        <dbReference type="Pfam" id="PF25975"/>
    </source>
</evidence>
<dbReference type="InterPro" id="IPR058792">
    <property type="entry name" value="Beta-barrel_RND_2"/>
</dbReference>
<dbReference type="GO" id="GO:0016020">
    <property type="term" value="C:membrane"/>
    <property type="evidence" value="ECO:0007669"/>
    <property type="project" value="InterPro"/>
</dbReference>
<evidence type="ECO:0000259" key="6">
    <source>
        <dbReference type="Pfam" id="PF25954"/>
    </source>
</evidence>
<feature type="domain" description="Heavy metal binding" evidence="3">
    <location>
        <begin position="50"/>
        <end position="76"/>
    </location>
</feature>
<evidence type="ECO:0000256" key="2">
    <source>
        <dbReference type="ARBA" id="ARBA00022448"/>
    </source>
</evidence>
<evidence type="ECO:0000313" key="8">
    <source>
        <dbReference type="EMBL" id="HAW77263.1"/>
    </source>
</evidence>
<dbReference type="GO" id="GO:0015679">
    <property type="term" value="P:plasma membrane copper ion transport"/>
    <property type="evidence" value="ECO:0007669"/>
    <property type="project" value="TreeGrafter"/>
</dbReference>
<dbReference type="GO" id="GO:0060003">
    <property type="term" value="P:copper ion export"/>
    <property type="evidence" value="ECO:0007669"/>
    <property type="project" value="TreeGrafter"/>
</dbReference>
<protein>
    <submittedName>
        <fullName evidence="8">Efflux RND transporter periplasmic adaptor subunit</fullName>
    </submittedName>
</protein>
<dbReference type="SUPFAM" id="SSF111369">
    <property type="entry name" value="HlyD-like secretion proteins"/>
    <property type="match status" value="1"/>
</dbReference>
<dbReference type="Gene3D" id="6.10.140.730">
    <property type="match status" value="1"/>
</dbReference>
<comment type="similarity">
    <text evidence="1">Belongs to the membrane fusion protein (MFP) (TC 8.A.1) family.</text>
</comment>
<organism evidence="8 9">
    <name type="scientific">Alteromonas australica</name>
    <dbReference type="NCBI Taxonomy" id="589873"/>
    <lineage>
        <taxon>Bacteria</taxon>
        <taxon>Pseudomonadati</taxon>
        <taxon>Pseudomonadota</taxon>
        <taxon>Gammaproteobacteria</taxon>
        <taxon>Alteromonadales</taxon>
        <taxon>Alteromonadaceae</taxon>
        <taxon>Alteromonas/Salinimonas group</taxon>
        <taxon>Alteromonas</taxon>
    </lineage>
</organism>
<dbReference type="AlphaFoldDB" id="A0A350P7J6"/>
<reference evidence="8 9" key="1">
    <citation type="journal article" date="2018" name="Nat. Biotechnol.">
        <title>A standardized bacterial taxonomy based on genome phylogeny substantially revises the tree of life.</title>
        <authorList>
            <person name="Parks D.H."/>
            <person name="Chuvochina M."/>
            <person name="Waite D.W."/>
            <person name="Rinke C."/>
            <person name="Skarshewski A."/>
            <person name="Chaumeil P.A."/>
            <person name="Hugenholtz P."/>
        </authorList>
    </citation>
    <scope>NUCLEOTIDE SEQUENCE [LARGE SCALE GENOMIC DNA]</scope>
    <source>
        <strain evidence="8">UBA11978</strain>
    </source>
</reference>
<keyword evidence="2" id="KW-0813">Transport</keyword>
<dbReference type="STRING" id="589873.EP12_15085"/>
<dbReference type="Pfam" id="PF25975">
    <property type="entry name" value="CzcB_C"/>
    <property type="match status" value="1"/>
</dbReference>
<dbReference type="InterPro" id="IPR006143">
    <property type="entry name" value="RND_pump_MFP"/>
</dbReference>
<dbReference type="Pfam" id="PF25869">
    <property type="entry name" value="3HB_CusB"/>
    <property type="match status" value="1"/>
</dbReference>
<feature type="domain" description="CusB-like three alpha-helical bundle" evidence="4">
    <location>
        <begin position="166"/>
        <end position="212"/>
    </location>
</feature>
<feature type="domain" description="CusB-like beta-barrel" evidence="6">
    <location>
        <begin position="250"/>
        <end position="327"/>
    </location>
</feature>
<dbReference type="InterPro" id="IPR021647">
    <property type="entry name" value="CusF_Ec"/>
</dbReference>
<dbReference type="Gene3D" id="2.40.30.170">
    <property type="match status" value="1"/>
</dbReference>
<dbReference type="Pfam" id="PF19335">
    <property type="entry name" value="HMBD"/>
    <property type="match status" value="1"/>
</dbReference>
<dbReference type="Gene3D" id="2.40.50.320">
    <property type="entry name" value="Copper binding periplasmic protein CusF"/>
    <property type="match status" value="1"/>
</dbReference>
<dbReference type="Gene3D" id="2.40.420.20">
    <property type="match status" value="1"/>
</dbReference>
<evidence type="ECO:0000259" key="5">
    <source>
        <dbReference type="Pfam" id="PF25919"/>
    </source>
</evidence>
<dbReference type="NCBIfam" id="TIGR01730">
    <property type="entry name" value="RND_mfp"/>
    <property type="match status" value="1"/>
</dbReference>
<dbReference type="Pfam" id="PF11604">
    <property type="entry name" value="CusF_Ec"/>
    <property type="match status" value="1"/>
</dbReference>
<feature type="domain" description="CzcB-like C-terminal circularly permuted SH3-like" evidence="7">
    <location>
        <begin position="334"/>
        <end position="394"/>
    </location>
</feature>
<dbReference type="PANTHER" id="PTHR30097:SF15">
    <property type="entry name" value="CATION EFFLUX SYSTEM PROTEIN CUSB"/>
    <property type="match status" value="1"/>
</dbReference>
<dbReference type="InterPro" id="IPR045800">
    <property type="entry name" value="HMBD"/>
</dbReference>
<dbReference type="InterPro" id="IPR058790">
    <property type="entry name" value="BSH_CusB"/>
</dbReference>
<dbReference type="EMBL" id="DNAN01000571">
    <property type="protein sequence ID" value="HAW77263.1"/>
    <property type="molecule type" value="Genomic_DNA"/>
</dbReference>
<name>A0A350P7J6_9ALTE</name>
<evidence type="ECO:0000256" key="1">
    <source>
        <dbReference type="ARBA" id="ARBA00009477"/>
    </source>
</evidence>
<accession>A0A350P7J6</accession>
<dbReference type="InterPro" id="IPR058649">
    <property type="entry name" value="CzcB_C"/>
</dbReference>
<feature type="domain" description="CusB-like barrel-sandwich hybrid" evidence="5">
    <location>
        <begin position="131"/>
        <end position="246"/>
    </location>
</feature>